<reference evidence="2" key="1">
    <citation type="submission" date="2022-11" db="EMBL/GenBank/DDBJ databases">
        <authorList>
            <person name="Petersen C."/>
        </authorList>
    </citation>
    <scope>NUCLEOTIDE SEQUENCE</scope>
    <source>
        <strain evidence="2">IBT 29864</strain>
    </source>
</reference>
<organism evidence="2 3">
    <name type="scientific">Penicillium cataractarum</name>
    <dbReference type="NCBI Taxonomy" id="2100454"/>
    <lineage>
        <taxon>Eukaryota</taxon>
        <taxon>Fungi</taxon>
        <taxon>Dikarya</taxon>
        <taxon>Ascomycota</taxon>
        <taxon>Pezizomycotina</taxon>
        <taxon>Eurotiomycetes</taxon>
        <taxon>Eurotiomycetidae</taxon>
        <taxon>Eurotiales</taxon>
        <taxon>Aspergillaceae</taxon>
        <taxon>Penicillium</taxon>
    </lineage>
</organism>
<keyword evidence="1" id="KW-0472">Membrane</keyword>
<dbReference type="AlphaFoldDB" id="A0A9W9RF40"/>
<dbReference type="EMBL" id="JAPZBS010000009">
    <property type="protein sequence ID" value="KAJ5358862.1"/>
    <property type="molecule type" value="Genomic_DNA"/>
</dbReference>
<reference evidence="2" key="2">
    <citation type="journal article" date="2023" name="IMA Fungus">
        <title>Comparative genomic study of the Penicillium genus elucidates a diverse pangenome and 15 lateral gene transfer events.</title>
        <authorList>
            <person name="Petersen C."/>
            <person name="Sorensen T."/>
            <person name="Nielsen M.R."/>
            <person name="Sondergaard T.E."/>
            <person name="Sorensen J.L."/>
            <person name="Fitzpatrick D.A."/>
            <person name="Frisvad J.C."/>
            <person name="Nielsen K.L."/>
        </authorList>
    </citation>
    <scope>NUCLEOTIDE SEQUENCE</scope>
    <source>
        <strain evidence="2">IBT 29864</strain>
    </source>
</reference>
<accession>A0A9W9RF40</accession>
<sequence>MPAVTMTIRAQADSLTSITKRGNWASREPGVILVFCIVFLVGLGIVALFAYRKWMTRKAKKQTFETAA</sequence>
<keyword evidence="1" id="KW-1133">Transmembrane helix</keyword>
<name>A0A9W9RF40_9EURO</name>
<protein>
    <submittedName>
        <fullName evidence="2">Uncharacterized protein</fullName>
    </submittedName>
</protein>
<evidence type="ECO:0000313" key="3">
    <source>
        <dbReference type="Proteomes" id="UP001147782"/>
    </source>
</evidence>
<dbReference type="RefSeq" id="XP_056550148.1">
    <property type="nucleotide sequence ID" value="XM_056704188.1"/>
</dbReference>
<dbReference type="InterPro" id="IPR012589">
    <property type="entry name" value="Pmp1/Pmp2"/>
</dbReference>
<feature type="transmembrane region" description="Helical" evidence="1">
    <location>
        <begin position="30"/>
        <end position="51"/>
    </location>
</feature>
<dbReference type="GO" id="GO:0030234">
    <property type="term" value="F:enzyme regulator activity"/>
    <property type="evidence" value="ECO:0007669"/>
    <property type="project" value="InterPro"/>
</dbReference>
<keyword evidence="3" id="KW-1185">Reference proteome</keyword>
<gene>
    <name evidence="2" type="ORF">N7496_011275</name>
</gene>
<evidence type="ECO:0000313" key="2">
    <source>
        <dbReference type="EMBL" id="KAJ5358862.1"/>
    </source>
</evidence>
<keyword evidence="1" id="KW-0812">Transmembrane</keyword>
<dbReference type="OrthoDB" id="5402816at2759"/>
<dbReference type="GeneID" id="81443367"/>
<dbReference type="Proteomes" id="UP001147782">
    <property type="component" value="Unassembled WGS sequence"/>
</dbReference>
<evidence type="ECO:0000256" key="1">
    <source>
        <dbReference type="SAM" id="Phobius"/>
    </source>
</evidence>
<dbReference type="Pfam" id="PF08114">
    <property type="entry name" value="PMP1_2"/>
    <property type="match status" value="1"/>
</dbReference>
<comment type="caution">
    <text evidence="2">The sequence shown here is derived from an EMBL/GenBank/DDBJ whole genome shotgun (WGS) entry which is preliminary data.</text>
</comment>
<proteinExistence type="predicted"/>